<dbReference type="RefSeq" id="XP_014146012.1">
    <property type="nucleotide sequence ID" value="XM_014290537.1"/>
</dbReference>
<keyword evidence="3" id="KW-1185">Reference proteome</keyword>
<gene>
    <name evidence="2" type="ORF">SARC_15341</name>
</gene>
<dbReference type="EMBL" id="KQ247561">
    <property type="protein sequence ID" value="KNC72110.1"/>
    <property type="molecule type" value="Genomic_DNA"/>
</dbReference>
<proteinExistence type="predicted"/>
<dbReference type="AlphaFoldDB" id="A0A0L0F5X9"/>
<organism evidence="2 3">
    <name type="scientific">Sphaeroforma arctica JP610</name>
    <dbReference type="NCBI Taxonomy" id="667725"/>
    <lineage>
        <taxon>Eukaryota</taxon>
        <taxon>Ichthyosporea</taxon>
        <taxon>Ichthyophonida</taxon>
        <taxon>Sphaeroforma</taxon>
    </lineage>
</organism>
<feature type="non-terminal residue" evidence="2">
    <location>
        <position position="119"/>
    </location>
</feature>
<dbReference type="GeneID" id="25915845"/>
<sequence length="119" mass="12335">MTEPPTIHGPRRTGQMDSSAIVPPSMDPSPSSGGYSNLPYPTLHLQPKVTPQPTFVRGSGVDGTTSLDISGAGFDALAKGLSETAAETPQINTGTPYPSSIFAGTTENMSVYPPKQSAE</sequence>
<accession>A0A0L0F5X9</accession>
<evidence type="ECO:0000256" key="1">
    <source>
        <dbReference type="SAM" id="MobiDB-lite"/>
    </source>
</evidence>
<dbReference type="Proteomes" id="UP000054560">
    <property type="component" value="Unassembled WGS sequence"/>
</dbReference>
<evidence type="ECO:0000313" key="3">
    <source>
        <dbReference type="Proteomes" id="UP000054560"/>
    </source>
</evidence>
<feature type="region of interest" description="Disordered" evidence="1">
    <location>
        <begin position="1"/>
        <end position="52"/>
    </location>
</feature>
<protein>
    <submittedName>
        <fullName evidence="2">Uncharacterized protein</fullName>
    </submittedName>
</protein>
<feature type="region of interest" description="Disordered" evidence="1">
    <location>
        <begin position="85"/>
        <end position="119"/>
    </location>
</feature>
<feature type="compositionally biased region" description="Polar residues" evidence="1">
    <location>
        <begin position="85"/>
        <end position="109"/>
    </location>
</feature>
<name>A0A0L0F5X9_9EUKA</name>
<evidence type="ECO:0000313" key="2">
    <source>
        <dbReference type="EMBL" id="KNC72110.1"/>
    </source>
</evidence>
<reference evidence="2 3" key="1">
    <citation type="submission" date="2011-02" db="EMBL/GenBank/DDBJ databases">
        <title>The Genome Sequence of Sphaeroforma arctica JP610.</title>
        <authorList>
            <consortium name="The Broad Institute Genome Sequencing Platform"/>
            <person name="Russ C."/>
            <person name="Cuomo C."/>
            <person name="Young S.K."/>
            <person name="Zeng Q."/>
            <person name="Gargeya S."/>
            <person name="Alvarado L."/>
            <person name="Berlin A."/>
            <person name="Chapman S.B."/>
            <person name="Chen Z."/>
            <person name="Freedman E."/>
            <person name="Gellesch M."/>
            <person name="Goldberg J."/>
            <person name="Griggs A."/>
            <person name="Gujja S."/>
            <person name="Heilman E."/>
            <person name="Heiman D."/>
            <person name="Howarth C."/>
            <person name="Mehta T."/>
            <person name="Neiman D."/>
            <person name="Pearson M."/>
            <person name="Roberts A."/>
            <person name="Saif S."/>
            <person name="Shea T."/>
            <person name="Shenoy N."/>
            <person name="Sisk P."/>
            <person name="Stolte C."/>
            <person name="Sykes S."/>
            <person name="White J."/>
            <person name="Yandava C."/>
            <person name="Burger G."/>
            <person name="Gray M.W."/>
            <person name="Holland P.W.H."/>
            <person name="King N."/>
            <person name="Lang F.B.F."/>
            <person name="Roger A.J."/>
            <person name="Ruiz-Trillo I."/>
            <person name="Haas B."/>
            <person name="Nusbaum C."/>
            <person name="Birren B."/>
        </authorList>
    </citation>
    <scope>NUCLEOTIDE SEQUENCE [LARGE SCALE GENOMIC DNA]</scope>
    <source>
        <strain evidence="2 3">JP610</strain>
    </source>
</reference>